<gene>
    <name evidence="1" type="ORF">EJB05_52886</name>
</gene>
<organism evidence="1 2">
    <name type="scientific">Eragrostis curvula</name>
    <name type="common">weeping love grass</name>
    <dbReference type="NCBI Taxonomy" id="38414"/>
    <lineage>
        <taxon>Eukaryota</taxon>
        <taxon>Viridiplantae</taxon>
        <taxon>Streptophyta</taxon>
        <taxon>Embryophyta</taxon>
        <taxon>Tracheophyta</taxon>
        <taxon>Spermatophyta</taxon>
        <taxon>Magnoliopsida</taxon>
        <taxon>Liliopsida</taxon>
        <taxon>Poales</taxon>
        <taxon>Poaceae</taxon>
        <taxon>PACMAD clade</taxon>
        <taxon>Chloridoideae</taxon>
        <taxon>Eragrostideae</taxon>
        <taxon>Eragrostidinae</taxon>
        <taxon>Eragrostis</taxon>
    </lineage>
</organism>
<reference evidence="1 2" key="1">
    <citation type="journal article" date="2019" name="Sci. Rep.">
        <title>A high-quality genome of Eragrostis curvula grass provides insights into Poaceae evolution and supports new strategies to enhance forage quality.</title>
        <authorList>
            <person name="Carballo J."/>
            <person name="Santos B.A.C.M."/>
            <person name="Zappacosta D."/>
            <person name="Garbus I."/>
            <person name="Selva J.P."/>
            <person name="Gallo C.A."/>
            <person name="Diaz A."/>
            <person name="Albertini E."/>
            <person name="Caccamo M."/>
            <person name="Echenique V."/>
        </authorList>
    </citation>
    <scope>NUCLEOTIDE SEQUENCE [LARGE SCALE GENOMIC DNA]</scope>
    <source>
        <strain evidence="2">cv. Victoria</strain>
        <tissue evidence="1">Leaf</tissue>
    </source>
</reference>
<name>A0A5J9SRR8_9POAL</name>
<keyword evidence="2" id="KW-1185">Reference proteome</keyword>
<evidence type="ECO:0000313" key="1">
    <source>
        <dbReference type="EMBL" id="TVU01655.1"/>
    </source>
</evidence>
<dbReference type="EMBL" id="RWGY01000409">
    <property type="protein sequence ID" value="TVU01655.1"/>
    <property type="molecule type" value="Genomic_DNA"/>
</dbReference>
<sequence>MAGCSPLYLARLELTMPAMEAGTELVGRGAPIVVELRAASSSISSVEIHGQQTRSRLLPLPNARRHPAPAQGRVAAPLLKIRLPVRGVHMRWKGLRMKETPPTRVCSYQHMVIWGTDAGSIIVST</sequence>
<dbReference type="Proteomes" id="UP000324897">
    <property type="component" value="Unassembled WGS sequence"/>
</dbReference>
<dbReference type="Gramene" id="TVU01655">
    <property type="protein sequence ID" value="TVU01655"/>
    <property type="gene ID" value="EJB05_52886"/>
</dbReference>
<accession>A0A5J9SRR8</accession>
<evidence type="ECO:0000313" key="2">
    <source>
        <dbReference type="Proteomes" id="UP000324897"/>
    </source>
</evidence>
<protein>
    <submittedName>
        <fullName evidence="1">Uncharacterized protein</fullName>
    </submittedName>
</protein>
<comment type="caution">
    <text evidence="1">The sequence shown here is derived from an EMBL/GenBank/DDBJ whole genome shotgun (WGS) entry which is preliminary data.</text>
</comment>
<dbReference type="AlphaFoldDB" id="A0A5J9SRR8"/>
<proteinExistence type="predicted"/>